<feature type="compositionally biased region" description="Basic and acidic residues" evidence="1">
    <location>
        <begin position="84"/>
        <end position="97"/>
    </location>
</feature>
<dbReference type="EMBL" id="JANPWB010000009">
    <property type="protein sequence ID" value="KAJ1147946.1"/>
    <property type="molecule type" value="Genomic_DNA"/>
</dbReference>
<name>A0AAV7R5Y4_PLEWA</name>
<proteinExistence type="predicted"/>
<accession>A0AAV7R5Y4</accession>
<evidence type="ECO:0000313" key="3">
    <source>
        <dbReference type="Proteomes" id="UP001066276"/>
    </source>
</evidence>
<feature type="region of interest" description="Disordered" evidence="1">
    <location>
        <begin position="82"/>
        <end position="102"/>
    </location>
</feature>
<keyword evidence="3" id="KW-1185">Reference proteome</keyword>
<dbReference type="Proteomes" id="UP001066276">
    <property type="component" value="Chromosome 5"/>
</dbReference>
<gene>
    <name evidence="2" type="ORF">NDU88_000787</name>
</gene>
<organism evidence="2 3">
    <name type="scientific">Pleurodeles waltl</name>
    <name type="common">Iberian ribbed newt</name>
    <dbReference type="NCBI Taxonomy" id="8319"/>
    <lineage>
        <taxon>Eukaryota</taxon>
        <taxon>Metazoa</taxon>
        <taxon>Chordata</taxon>
        <taxon>Craniata</taxon>
        <taxon>Vertebrata</taxon>
        <taxon>Euteleostomi</taxon>
        <taxon>Amphibia</taxon>
        <taxon>Batrachia</taxon>
        <taxon>Caudata</taxon>
        <taxon>Salamandroidea</taxon>
        <taxon>Salamandridae</taxon>
        <taxon>Pleurodelinae</taxon>
        <taxon>Pleurodeles</taxon>
    </lineage>
</organism>
<feature type="region of interest" description="Disordered" evidence="1">
    <location>
        <begin position="9"/>
        <end position="40"/>
    </location>
</feature>
<protein>
    <submittedName>
        <fullName evidence="2">Uncharacterized protein</fullName>
    </submittedName>
</protein>
<evidence type="ECO:0000256" key="1">
    <source>
        <dbReference type="SAM" id="MobiDB-lite"/>
    </source>
</evidence>
<feature type="compositionally biased region" description="Gly residues" evidence="1">
    <location>
        <begin position="12"/>
        <end position="21"/>
    </location>
</feature>
<sequence length="119" mass="13363">MSRDEALRIGLKGVGGAGKGSGLPVAKTNERSWRGGASPPTHQQELAVRLCLSLQSPDWAKTRLMLRRIRLRLKQPPSLLCLPEDGKKHSARMRTEKPQSVNTQVHNRYQKKLILFLKS</sequence>
<evidence type="ECO:0000313" key="2">
    <source>
        <dbReference type="EMBL" id="KAJ1147946.1"/>
    </source>
</evidence>
<reference evidence="2" key="1">
    <citation type="journal article" date="2022" name="bioRxiv">
        <title>Sequencing and chromosome-scale assembly of the giantPleurodeles waltlgenome.</title>
        <authorList>
            <person name="Brown T."/>
            <person name="Elewa A."/>
            <person name="Iarovenko S."/>
            <person name="Subramanian E."/>
            <person name="Araus A.J."/>
            <person name="Petzold A."/>
            <person name="Susuki M."/>
            <person name="Suzuki K.-i.T."/>
            <person name="Hayashi T."/>
            <person name="Toyoda A."/>
            <person name="Oliveira C."/>
            <person name="Osipova E."/>
            <person name="Leigh N.D."/>
            <person name="Simon A."/>
            <person name="Yun M.H."/>
        </authorList>
    </citation>
    <scope>NUCLEOTIDE SEQUENCE</scope>
    <source>
        <strain evidence="2">20211129_DDA</strain>
        <tissue evidence="2">Liver</tissue>
    </source>
</reference>
<dbReference type="AlphaFoldDB" id="A0AAV7R5Y4"/>
<comment type="caution">
    <text evidence="2">The sequence shown here is derived from an EMBL/GenBank/DDBJ whole genome shotgun (WGS) entry which is preliminary data.</text>
</comment>